<evidence type="ECO:0008006" key="3">
    <source>
        <dbReference type="Google" id="ProtNLM"/>
    </source>
</evidence>
<dbReference type="OrthoDB" id="9115108at2"/>
<dbReference type="Proteomes" id="UP000199120">
    <property type="component" value="Unassembled WGS sequence"/>
</dbReference>
<gene>
    <name evidence="1" type="ORF">SAMN05192542_12713</name>
</gene>
<evidence type="ECO:0000313" key="1">
    <source>
        <dbReference type="EMBL" id="SEM11824.1"/>
    </source>
</evidence>
<dbReference type="RefSeq" id="WP_143040712.1">
    <property type="nucleotide sequence ID" value="NZ_FNSR01000002.1"/>
</dbReference>
<proteinExistence type="predicted"/>
<name>A0A1H7VS07_9BURK</name>
<keyword evidence="2" id="KW-1185">Reference proteome</keyword>
<reference evidence="2" key="1">
    <citation type="submission" date="2016-10" db="EMBL/GenBank/DDBJ databases">
        <authorList>
            <person name="Varghese N."/>
            <person name="Submissions S."/>
        </authorList>
    </citation>
    <scope>NUCLEOTIDE SEQUENCE [LARGE SCALE GENOMIC DNA]</scope>
    <source>
        <strain evidence="2">LMG 26416</strain>
    </source>
</reference>
<organism evidence="1 2">
    <name type="scientific">Paraburkholderia caballeronis</name>
    <dbReference type="NCBI Taxonomy" id="416943"/>
    <lineage>
        <taxon>Bacteria</taxon>
        <taxon>Pseudomonadati</taxon>
        <taxon>Pseudomonadota</taxon>
        <taxon>Betaproteobacteria</taxon>
        <taxon>Burkholderiales</taxon>
        <taxon>Burkholderiaceae</taxon>
        <taxon>Paraburkholderia</taxon>
    </lineage>
</organism>
<dbReference type="AlphaFoldDB" id="A0A1H7VS07"/>
<accession>A0A1H7VS07</accession>
<dbReference type="EMBL" id="FOAJ01000027">
    <property type="protein sequence ID" value="SEM11824.1"/>
    <property type="molecule type" value="Genomic_DNA"/>
</dbReference>
<sequence>MKFDIRQNVSKMAINSDGVGLYRIPETRYGGFLHFWTVPDPGGFPTMRVIYSNHAAALRDALRHTVERGGMSSLGVLHQGVPSESTLTGTDATAQAGCIRRQLDRLAPLSRALLVVAYAPPALRCSCGSRCCSGSYPNPEWNEAMRVILAHVAPLLAGHAANEKLHRAIIANALTRTRETAVSLAERCGVNRHTVAAYVAIIEADLVGNRHVAGRLDNAVARIDTLLREAGIVADDMQAQAA</sequence>
<protein>
    <recommendedName>
        <fullName evidence="3">Post-SET domain-containing protein</fullName>
    </recommendedName>
</protein>
<dbReference type="STRING" id="416943.SAMN05445871_4431"/>
<evidence type="ECO:0000313" key="2">
    <source>
        <dbReference type="Proteomes" id="UP000199120"/>
    </source>
</evidence>